<dbReference type="InParanoid" id="A0A3Q7H116"/>
<protein>
    <submittedName>
        <fullName evidence="1">Uncharacterized protein</fullName>
    </submittedName>
</protein>
<evidence type="ECO:0000313" key="1">
    <source>
        <dbReference type="EnsemblPlants" id="Solyc06g071337.1.1"/>
    </source>
</evidence>
<dbReference type="Proteomes" id="UP000004994">
    <property type="component" value="Chromosome 6"/>
</dbReference>
<proteinExistence type="predicted"/>
<dbReference type="Gramene" id="Solyc06g071337.1.1">
    <property type="protein sequence ID" value="Solyc06g071337.1.1"/>
    <property type="gene ID" value="Solyc06g071337.1"/>
</dbReference>
<organism evidence="1">
    <name type="scientific">Solanum lycopersicum</name>
    <name type="common">Tomato</name>
    <name type="synonym">Lycopersicon esculentum</name>
    <dbReference type="NCBI Taxonomy" id="4081"/>
    <lineage>
        <taxon>Eukaryota</taxon>
        <taxon>Viridiplantae</taxon>
        <taxon>Streptophyta</taxon>
        <taxon>Embryophyta</taxon>
        <taxon>Tracheophyta</taxon>
        <taxon>Spermatophyta</taxon>
        <taxon>Magnoliopsida</taxon>
        <taxon>eudicotyledons</taxon>
        <taxon>Gunneridae</taxon>
        <taxon>Pentapetalae</taxon>
        <taxon>asterids</taxon>
        <taxon>lamiids</taxon>
        <taxon>Solanales</taxon>
        <taxon>Solanaceae</taxon>
        <taxon>Solanoideae</taxon>
        <taxon>Solaneae</taxon>
        <taxon>Solanum</taxon>
        <taxon>Solanum subgen. Lycopersicon</taxon>
    </lineage>
</organism>
<name>A0A3Q7H116_SOLLC</name>
<reference evidence="1" key="2">
    <citation type="submission" date="2019-01" db="UniProtKB">
        <authorList>
            <consortium name="EnsemblPlants"/>
        </authorList>
    </citation>
    <scope>IDENTIFICATION</scope>
    <source>
        <strain evidence="1">cv. Heinz 1706</strain>
    </source>
</reference>
<reference evidence="1" key="1">
    <citation type="journal article" date="2012" name="Nature">
        <title>The tomato genome sequence provides insights into fleshy fruit evolution.</title>
        <authorList>
            <consortium name="Tomato Genome Consortium"/>
        </authorList>
    </citation>
    <scope>NUCLEOTIDE SEQUENCE [LARGE SCALE GENOMIC DNA]</scope>
    <source>
        <strain evidence="1">cv. Heinz 1706</strain>
    </source>
</reference>
<keyword evidence="2" id="KW-1185">Reference proteome</keyword>
<evidence type="ECO:0000313" key="2">
    <source>
        <dbReference type="Proteomes" id="UP000004994"/>
    </source>
</evidence>
<dbReference type="EnsemblPlants" id="Solyc06g071337.1.1">
    <property type="protein sequence ID" value="Solyc06g071337.1.1"/>
    <property type="gene ID" value="Solyc06g071337.1"/>
</dbReference>
<sequence>MALRVFCGSVVAESGPMKVKIFRISEYATSLIPTSLDYAEYVSSWLTLELHDVITSLDIADDTQLLHGHGKLNMKLVVYV</sequence>
<accession>A0A3Q7H116</accession>
<dbReference type="AlphaFoldDB" id="A0A3Q7H116"/>